<dbReference type="Gene3D" id="3.30.420.10">
    <property type="entry name" value="Ribonuclease H-like superfamily/Ribonuclease H"/>
    <property type="match status" value="1"/>
</dbReference>
<dbReference type="PIRSF" id="PIRSF000977">
    <property type="entry name" value="Exodeoxyribonuclease_I"/>
    <property type="match status" value="1"/>
</dbReference>
<keyword evidence="5 15" id="KW-0479">Metal-binding</keyword>
<feature type="binding site" evidence="15">
    <location>
        <position position="181"/>
    </location>
    <ligand>
        <name>Mg(2+)</name>
        <dbReference type="ChEBI" id="CHEBI:18420"/>
        <label>2</label>
    </ligand>
</feature>
<sequence length="486" mass="54891">MADSTFLWHDYETFGRVPRRDRPAQFAGIRTDAQLQEIGAPVMFHCQPAPDYLPDPESCLLTGILPQHCLEQGLPEHAFARAIEEQLAQPGTIGLGYNSIRFDDEVTRHLFWRNLIDPYAREWQNGCGRWDLVDLVRCAWALRPEGIVWPRHEDGRPSFKLEHLTAANGIAHEAAHDALSDVRATLALARLIRDRQPRLFDFCLALRKKDAVAAEIDRAQRQGQPFLHVSGMYGAERGNLAVVWPLSTHPTNKNELIVWDLAHDPAELLGLSAAQIRERLFTRADALPEGLTRLPIKTIHLNKSPVVIANLKTLSPERAAHWGIDMAQCLRHADTAAAQVRTLGGIWQEVYARPVVEGAPAPDVDEDLYGGFLDNEDRRRLVRLRGLKPDQLPAGRAPAFDDPRLDELFWRYRARNFPETLTDTERQRWQAHCAARLLDGQGGAQTVAQFFERIDTLGQAHEDDERAQEILGALYDYAEQITPTRG</sequence>
<dbReference type="InterPro" id="IPR038649">
    <property type="entry name" value="EXOI_SH3_sf"/>
</dbReference>
<dbReference type="EMBL" id="JACCFH010000001">
    <property type="protein sequence ID" value="NYG33798.1"/>
    <property type="molecule type" value="Genomic_DNA"/>
</dbReference>
<keyword evidence="4" id="KW-0540">Nuclease</keyword>
<dbReference type="Pfam" id="PF08411">
    <property type="entry name" value="ExoI_SH3"/>
    <property type="match status" value="1"/>
</dbReference>
<evidence type="ECO:0000259" key="16">
    <source>
        <dbReference type="PROSITE" id="PS51784"/>
    </source>
</evidence>
<dbReference type="Gene3D" id="3.30.1520.20">
    <property type="entry name" value="Exonuclease ExoI, domain 2"/>
    <property type="match status" value="1"/>
</dbReference>
<feature type="binding site" evidence="14">
    <location>
        <position position="160"/>
    </location>
    <ligand>
        <name>substrate</name>
    </ligand>
</feature>
<dbReference type="InterPro" id="IPR036397">
    <property type="entry name" value="RNaseH_sf"/>
</dbReference>
<dbReference type="GO" id="GO:0006281">
    <property type="term" value="P:DNA repair"/>
    <property type="evidence" value="ECO:0007669"/>
    <property type="project" value="UniProtKB-KW"/>
</dbReference>
<dbReference type="Gene3D" id="1.10.287.1240">
    <property type="match status" value="1"/>
</dbReference>
<dbReference type="InterPro" id="IPR013620">
    <property type="entry name" value="Exonuc_1_SH3"/>
</dbReference>
<dbReference type="FunFam" id="3.30.420.10:FF:000033">
    <property type="entry name" value="Exodeoxyribonuclease I"/>
    <property type="match status" value="1"/>
</dbReference>
<dbReference type="NCBIfam" id="NF008746">
    <property type="entry name" value="PRK11779.1"/>
    <property type="match status" value="1"/>
</dbReference>
<dbReference type="PROSITE" id="PS51784">
    <property type="entry name" value="EXOI_SH3"/>
    <property type="match status" value="1"/>
</dbReference>
<evidence type="ECO:0000256" key="2">
    <source>
        <dbReference type="ARBA" id="ARBA00012108"/>
    </source>
</evidence>
<evidence type="ECO:0000256" key="6">
    <source>
        <dbReference type="ARBA" id="ARBA00022763"/>
    </source>
</evidence>
<dbReference type="RefSeq" id="WP_179634525.1">
    <property type="nucleotide sequence ID" value="NZ_JACCFH010000001.1"/>
</dbReference>
<evidence type="ECO:0000256" key="8">
    <source>
        <dbReference type="ARBA" id="ARBA00022839"/>
    </source>
</evidence>
<dbReference type="Proteomes" id="UP000518288">
    <property type="component" value="Unassembled WGS sequence"/>
</dbReference>
<dbReference type="Pfam" id="PF26016">
    <property type="entry name" value="ExoI_C"/>
    <property type="match status" value="1"/>
</dbReference>
<keyword evidence="7 18" id="KW-0378">Hydrolase</keyword>
<feature type="binding site" evidence="14">
    <location>
        <position position="12"/>
    </location>
    <ligand>
        <name>substrate</name>
    </ligand>
</feature>
<gene>
    <name evidence="18" type="ORF">BDD16_002784</name>
</gene>
<feature type="domain" description="ExoI C-terminal" evidence="17">
    <location>
        <begin position="360"/>
        <end position="482"/>
    </location>
</feature>
<dbReference type="SUPFAM" id="SSF53098">
    <property type="entry name" value="Ribonuclease H-like"/>
    <property type="match status" value="1"/>
</dbReference>
<dbReference type="InterPro" id="IPR034747">
    <property type="entry name" value="EXOI_SH3"/>
</dbReference>
<comment type="subunit">
    <text evidence="13">Monomer. Interacts with ssb (via C-terminus); this interaction stimulates the exonuclease activity by recruiting the enzyme to its substrate.</text>
</comment>
<feature type="domain" description="ExoI SH3-like" evidence="16">
    <location>
        <begin position="197"/>
        <end position="355"/>
    </location>
</feature>
<evidence type="ECO:0000256" key="5">
    <source>
        <dbReference type="ARBA" id="ARBA00022723"/>
    </source>
</evidence>
<evidence type="ECO:0000256" key="12">
    <source>
        <dbReference type="ARBA" id="ARBA00031220"/>
    </source>
</evidence>
<keyword evidence="9 15" id="KW-0460">Magnesium</keyword>
<evidence type="ECO:0000256" key="10">
    <source>
        <dbReference type="ARBA" id="ARBA00023125"/>
    </source>
</evidence>
<reference evidence="18 19" key="1">
    <citation type="submission" date="2020-07" db="EMBL/GenBank/DDBJ databases">
        <title>Genomic Encyclopedia of Archaeal and Bacterial Type Strains, Phase II (KMG-II): from individual species to whole genera.</title>
        <authorList>
            <person name="Goeker M."/>
        </authorList>
    </citation>
    <scope>NUCLEOTIDE SEQUENCE [LARGE SCALE GENOMIC DNA]</scope>
    <source>
        <strain evidence="18 19">DSM 21226</strain>
    </source>
</reference>
<dbReference type="PROSITE" id="PS51785">
    <property type="entry name" value="EXOI_C"/>
    <property type="match status" value="1"/>
</dbReference>
<name>A0A7Y9QYV9_9BURK</name>
<dbReference type="CDD" id="cd06138">
    <property type="entry name" value="ExoI_N"/>
    <property type="match status" value="1"/>
</dbReference>
<protein>
    <recommendedName>
        <fullName evidence="3">Exodeoxyribonuclease I</fullName>
        <ecNumber evidence="2">3.1.11.1</ecNumber>
    </recommendedName>
    <alternativeName>
        <fullName evidence="12">DNA deoxyribophosphodiesterase</fullName>
    </alternativeName>
</protein>
<keyword evidence="19" id="KW-1185">Reference proteome</keyword>
<evidence type="ECO:0000256" key="7">
    <source>
        <dbReference type="ARBA" id="ARBA00022801"/>
    </source>
</evidence>
<dbReference type="InterPro" id="IPR012337">
    <property type="entry name" value="RNaseH-like_sf"/>
</dbReference>
<dbReference type="Gene3D" id="1.20.1280.70">
    <property type="entry name" value="Exonuclease ExoI, domain 3"/>
    <property type="match status" value="1"/>
</dbReference>
<dbReference type="Pfam" id="PF00929">
    <property type="entry name" value="RNase_T"/>
    <property type="match status" value="1"/>
</dbReference>
<dbReference type="EC" id="3.1.11.1" evidence="2"/>
<keyword evidence="6" id="KW-0227">DNA damage</keyword>
<evidence type="ECO:0000256" key="3">
    <source>
        <dbReference type="ARBA" id="ARBA00019900"/>
    </source>
</evidence>
<evidence type="ECO:0000256" key="1">
    <source>
        <dbReference type="ARBA" id="ARBA00000563"/>
    </source>
</evidence>
<organism evidence="18 19">
    <name type="scientific">Sphaerotilus montanus</name>
    <dbReference type="NCBI Taxonomy" id="522889"/>
    <lineage>
        <taxon>Bacteria</taxon>
        <taxon>Pseudomonadati</taxon>
        <taxon>Pseudomonadota</taxon>
        <taxon>Betaproteobacteria</taxon>
        <taxon>Burkholderiales</taxon>
        <taxon>Sphaerotilaceae</taxon>
        <taxon>Sphaerotilus</taxon>
    </lineage>
</organism>
<keyword evidence="8" id="KW-0269">Exonuclease</keyword>
<evidence type="ECO:0000313" key="19">
    <source>
        <dbReference type="Proteomes" id="UP000518288"/>
    </source>
</evidence>
<evidence type="ECO:0000256" key="14">
    <source>
        <dbReference type="PIRSR" id="PIRSR000977-1"/>
    </source>
</evidence>
<comment type="caution">
    <text evidence="18">The sequence shown here is derived from an EMBL/GenBank/DDBJ whole genome shotgun (WGS) entry which is preliminary data.</text>
</comment>
<accession>A0A7Y9QYV9</accession>
<comment type="cofactor">
    <cofactor evidence="15">
        <name>Mg(2+)</name>
        <dbReference type="ChEBI" id="CHEBI:18420"/>
    </cofactor>
    <text evidence="15">Binds 2 Mg(2+) ions per monomer.</text>
</comment>
<dbReference type="AlphaFoldDB" id="A0A7Y9QYV9"/>
<evidence type="ECO:0000313" key="18">
    <source>
        <dbReference type="EMBL" id="NYG33798.1"/>
    </source>
</evidence>
<keyword evidence="10" id="KW-0238">DNA-binding</keyword>
<dbReference type="InterPro" id="IPR023607">
    <property type="entry name" value="Exodeoxyribonuclease_I"/>
</dbReference>
<dbReference type="InterPro" id="IPR013520">
    <property type="entry name" value="Ribonucl_H"/>
</dbReference>
<dbReference type="GO" id="GO:0046872">
    <property type="term" value="F:metal ion binding"/>
    <property type="evidence" value="ECO:0007669"/>
    <property type="project" value="UniProtKB-KW"/>
</dbReference>
<feature type="binding site" evidence="15">
    <location>
        <position position="10"/>
    </location>
    <ligand>
        <name>Mg(2+)</name>
        <dbReference type="ChEBI" id="CHEBI:18420"/>
        <label>1</label>
    </ligand>
</feature>
<evidence type="ECO:0000256" key="9">
    <source>
        <dbReference type="ARBA" id="ARBA00022842"/>
    </source>
</evidence>
<evidence type="ECO:0000256" key="13">
    <source>
        <dbReference type="ARBA" id="ARBA00046792"/>
    </source>
</evidence>
<evidence type="ECO:0000256" key="4">
    <source>
        <dbReference type="ARBA" id="ARBA00022722"/>
    </source>
</evidence>
<comment type="catalytic activity">
    <reaction evidence="1">
        <text>Exonucleolytic cleavage in the 3'- to 5'-direction to yield nucleoside 5'-phosphates.</text>
        <dbReference type="EC" id="3.1.11.1"/>
    </reaction>
</comment>
<dbReference type="GO" id="GO:0008310">
    <property type="term" value="F:single-stranded DNA 3'-5' DNA exonuclease activity"/>
    <property type="evidence" value="ECO:0007669"/>
    <property type="project" value="UniProtKB-EC"/>
</dbReference>
<evidence type="ECO:0000256" key="11">
    <source>
        <dbReference type="ARBA" id="ARBA00023204"/>
    </source>
</evidence>
<dbReference type="InterPro" id="IPR058561">
    <property type="entry name" value="Exonuc_1_C"/>
</dbReference>
<proteinExistence type="predicted"/>
<evidence type="ECO:0000256" key="15">
    <source>
        <dbReference type="PIRSR" id="PIRSR000977-2"/>
    </source>
</evidence>
<feature type="binding site" evidence="15">
    <location>
        <position position="12"/>
    </location>
    <ligand>
        <name>Mg(2+)</name>
        <dbReference type="ChEBI" id="CHEBI:18420"/>
        <label>2</label>
    </ligand>
</feature>
<dbReference type="GO" id="GO:0003677">
    <property type="term" value="F:DNA binding"/>
    <property type="evidence" value="ECO:0007669"/>
    <property type="project" value="UniProtKB-KW"/>
</dbReference>
<keyword evidence="11" id="KW-0234">DNA repair</keyword>
<evidence type="ECO:0000259" key="17">
    <source>
        <dbReference type="PROSITE" id="PS51785"/>
    </source>
</evidence>